<dbReference type="SUPFAM" id="SSF63411">
    <property type="entry name" value="LuxS/MPP-like metallohydrolase"/>
    <property type="match status" value="2"/>
</dbReference>
<dbReference type="Proteomes" id="UP001597497">
    <property type="component" value="Unassembled WGS sequence"/>
</dbReference>
<dbReference type="EMBL" id="JBHUMM010000001">
    <property type="protein sequence ID" value="MFD2670038.1"/>
    <property type="molecule type" value="Genomic_DNA"/>
</dbReference>
<dbReference type="RefSeq" id="WP_379927640.1">
    <property type="nucleotide sequence ID" value="NZ_JBHUMM010000001.1"/>
</dbReference>
<dbReference type="InterPro" id="IPR050361">
    <property type="entry name" value="MPP/UQCRC_Complex"/>
</dbReference>
<gene>
    <name evidence="2" type="primary">yfmF</name>
    <name evidence="2" type="ORF">ACFSUC_00275</name>
</gene>
<feature type="domain" description="Peptidase M16 C-terminal" evidence="1">
    <location>
        <begin position="173"/>
        <end position="348"/>
    </location>
</feature>
<evidence type="ECO:0000313" key="2">
    <source>
        <dbReference type="EMBL" id="MFD2670038.1"/>
    </source>
</evidence>
<sequence>MNVHVWPTDRFKTFSISVYIGTKLDEEHVTKTALLPFVMRRGTQSYPQTKQFRERLDELYGAGFGFDIYKRGDYQIVQFKMDTIHPQFVPSEQQDLLAASISFLGEALTRPLIENGSFRESYVEAEKNTLKNRIQSMINDKIRYAAERCTEELCKDEPYRLHPLGQLSQIEALTSAELYTYYKQWIEQSMIDIYVVGDTRLEEVTAHLENSFDLSHRNEEVRSYLPAEPVLSNQPIRTVVDELEVGQGKLNLGLRSAITFAHPSYPVMLMYNGILGAYPHSKLFVNVREKASLAYYAASRYEGHKGILTIQSGIEIDQFEKAVDIIKQQLQWMKDGDISELELNQTKAMIMNQLRELNDSSFEMMAFDFNGILSGKHRSQEELIGQINRIQKTDIQQIADQLQLELIYFLRNRKEAAAHASETL</sequence>
<dbReference type="NCBIfam" id="NF047422">
    <property type="entry name" value="YfmF_fam"/>
    <property type="match status" value="1"/>
</dbReference>
<comment type="caution">
    <text evidence="2">The sequence shown here is derived from an EMBL/GenBank/DDBJ whole genome shotgun (WGS) entry which is preliminary data.</text>
</comment>
<dbReference type="PANTHER" id="PTHR11851:SF186">
    <property type="entry name" value="INACTIVE METALLOPROTEASE YMFF-RELATED"/>
    <property type="match status" value="1"/>
</dbReference>
<dbReference type="Pfam" id="PF05193">
    <property type="entry name" value="Peptidase_M16_C"/>
    <property type="match status" value="1"/>
</dbReference>
<protein>
    <submittedName>
        <fullName evidence="2">EF-P 5-aminopentanol modification-associated protein YfmF</fullName>
    </submittedName>
</protein>
<dbReference type="PANTHER" id="PTHR11851">
    <property type="entry name" value="METALLOPROTEASE"/>
    <property type="match status" value="1"/>
</dbReference>
<dbReference type="InterPro" id="IPR007863">
    <property type="entry name" value="Peptidase_M16_C"/>
</dbReference>
<proteinExistence type="predicted"/>
<evidence type="ECO:0000259" key="1">
    <source>
        <dbReference type="Pfam" id="PF05193"/>
    </source>
</evidence>
<keyword evidence="3" id="KW-1185">Reference proteome</keyword>
<organism evidence="2 3">
    <name type="scientific">Marinicrinis sediminis</name>
    <dbReference type="NCBI Taxonomy" id="1652465"/>
    <lineage>
        <taxon>Bacteria</taxon>
        <taxon>Bacillati</taxon>
        <taxon>Bacillota</taxon>
        <taxon>Bacilli</taxon>
        <taxon>Bacillales</taxon>
        <taxon>Paenibacillaceae</taxon>
    </lineage>
</organism>
<dbReference type="Gene3D" id="3.30.830.10">
    <property type="entry name" value="Metalloenzyme, LuxS/M16 peptidase-like"/>
    <property type="match status" value="2"/>
</dbReference>
<dbReference type="InterPro" id="IPR011249">
    <property type="entry name" value="Metalloenz_LuxS/M16"/>
</dbReference>
<reference evidence="3" key="1">
    <citation type="journal article" date="2019" name="Int. J. Syst. Evol. Microbiol.">
        <title>The Global Catalogue of Microorganisms (GCM) 10K type strain sequencing project: providing services to taxonomists for standard genome sequencing and annotation.</title>
        <authorList>
            <consortium name="The Broad Institute Genomics Platform"/>
            <consortium name="The Broad Institute Genome Sequencing Center for Infectious Disease"/>
            <person name="Wu L."/>
            <person name="Ma J."/>
        </authorList>
    </citation>
    <scope>NUCLEOTIDE SEQUENCE [LARGE SCALE GENOMIC DNA]</scope>
    <source>
        <strain evidence="3">KCTC 33676</strain>
    </source>
</reference>
<name>A0ABW5R514_9BACL</name>
<accession>A0ABW5R514</accession>
<evidence type="ECO:0000313" key="3">
    <source>
        <dbReference type="Proteomes" id="UP001597497"/>
    </source>
</evidence>